<accession>A0A2K9PLK3</accession>
<evidence type="ECO:0000259" key="3">
    <source>
        <dbReference type="Pfam" id="PF18962"/>
    </source>
</evidence>
<proteinExistence type="predicted"/>
<dbReference type="KEGG" id="fek:C1H87_01460"/>
<dbReference type="OrthoDB" id="9805760at2"/>
<reference evidence="4 5" key="1">
    <citation type="submission" date="2018-01" db="EMBL/GenBank/DDBJ databases">
        <title>Complete genome sequence of Flavivirga eckloniae ECD14 isolated from seaweed Ecklonia cava.</title>
        <authorList>
            <person name="Lee J.H."/>
            <person name="Baik K.S."/>
            <person name="Seong C.N."/>
        </authorList>
    </citation>
    <scope>NUCLEOTIDE SEQUENCE [LARGE SCALE GENOMIC DNA]</scope>
    <source>
        <strain evidence="4 5">ECD14</strain>
    </source>
</reference>
<dbReference type="NCBIfam" id="TIGR04183">
    <property type="entry name" value="Por_Secre_tail"/>
    <property type="match status" value="1"/>
</dbReference>
<feature type="domain" description="Secretion system C-terminal sorting" evidence="3">
    <location>
        <begin position="361"/>
        <end position="419"/>
    </location>
</feature>
<keyword evidence="5" id="KW-1185">Reference proteome</keyword>
<keyword evidence="1 2" id="KW-0732">Signal</keyword>
<name>A0A2K9PLK3_9FLAO</name>
<sequence length="427" mass="45770">MKTKLRTKLCLVTYLFLTTLLVQAQVTNVFDFNSANQLSAAFTQGGSSLLITQTTNTGIDGTGAVNVSGNTNEVFTTKQGYSISGEGAHYEFETYFKSEFNSGYGGIGFTSNPNATHNFYAAPSDGLGISVHGGGYIFTSGTTTNSGSWDGGDVLNSGSADDWYLAVLTIDLLANSYFDMTIKIYPANADGTLITPGTPTETKTWNVQNTAMANSEIIYSYFAFGGHRITNFDNYTINLEGGATIIEEGAPVVIGTSTHNSAANQIDMSGEVTDDRGSTVTERGFVYSTSVNPPTISDTKVVVGSGEGVFNDALGSLSANTIYYVRPFATNSIGTSYGDLSTIDTSVLSDNNIDSKAKIKVYPNPSTNFIRLSSETELKGYAIYTMLGREVLKGTTVNKNKIDIKSLSKGIYLLKLENLEVIKFIKE</sequence>
<dbReference type="EMBL" id="CP025791">
    <property type="protein sequence ID" value="AUP77457.1"/>
    <property type="molecule type" value="Genomic_DNA"/>
</dbReference>
<evidence type="ECO:0000313" key="5">
    <source>
        <dbReference type="Proteomes" id="UP000235826"/>
    </source>
</evidence>
<evidence type="ECO:0000256" key="1">
    <source>
        <dbReference type="ARBA" id="ARBA00022729"/>
    </source>
</evidence>
<dbReference type="InterPro" id="IPR026444">
    <property type="entry name" value="Secre_tail"/>
</dbReference>
<dbReference type="AlphaFoldDB" id="A0A2K9PLK3"/>
<organism evidence="4 5">
    <name type="scientific">Flavivirga eckloniae</name>
    <dbReference type="NCBI Taxonomy" id="1803846"/>
    <lineage>
        <taxon>Bacteria</taxon>
        <taxon>Pseudomonadati</taxon>
        <taxon>Bacteroidota</taxon>
        <taxon>Flavobacteriia</taxon>
        <taxon>Flavobacteriales</taxon>
        <taxon>Flavobacteriaceae</taxon>
        <taxon>Flavivirga</taxon>
    </lineage>
</organism>
<feature type="signal peptide" evidence="2">
    <location>
        <begin position="1"/>
        <end position="24"/>
    </location>
</feature>
<dbReference type="Pfam" id="PF18962">
    <property type="entry name" value="Por_Secre_tail"/>
    <property type="match status" value="1"/>
</dbReference>
<feature type="chain" id="PRO_5014759333" description="Secretion system C-terminal sorting domain-containing protein" evidence="2">
    <location>
        <begin position="25"/>
        <end position="427"/>
    </location>
</feature>
<gene>
    <name evidence="4" type="ORF">C1H87_01460</name>
</gene>
<evidence type="ECO:0000313" key="4">
    <source>
        <dbReference type="EMBL" id="AUP77457.1"/>
    </source>
</evidence>
<dbReference type="RefSeq" id="WP_102754117.1">
    <property type="nucleotide sequence ID" value="NZ_CP025791.1"/>
</dbReference>
<evidence type="ECO:0000256" key="2">
    <source>
        <dbReference type="SAM" id="SignalP"/>
    </source>
</evidence>
<dbReference type="Proteomes" id="UP000235826">
    <property type="component" value="Chromosome"/>
</dbReference>
<protein>
    <recommendedName>
        <fullName evidence="3">Secretion system C-terminal sorting domain-containing protein</fullName>
    </recommendedName>
</protein>